<keyword evidence="3" id="KW-1185">Reference proteome</keyword>
<feature type="domain" description="DUF4440" evidence="1">
    <location>
        <begin position="24"/>
        <end position="129"/>
    </location>
</feature>
<evidence type="ECO:0000313" key="3">
    <source>
        <dbReference type="Proteomes" id="UP000419743"/>
    </source>
</evidence>
<reference evidence="2 3" key="1">
    <citation type="submission" date="2019-11" db="EMBL/GenBank/DDBJ databases">
        <authorList>
            <person name="Criscuolo A."/>
        </authorList>
    </citation>
    <scope>NUCLEOTIDE SEQUENCE [LARGE SCALE GENOMIC DNA]</scope>
    <source>
        <strain evidence="2">CIP111667</strain>
    </source>
</reference>
<organism evidence="2 3">
    <name type="scientific">Occultella aeris</name>
    <dbReference type="NCBI Taxonomy" id="2761496"/>
    <lineage>
        <taxon>Bacteria</taxon>
        <taxon>Bacillati</taxon>
        <taxon>Actinomycetota</taxon>
        <taxon>Actinomycetes</taxon>
        <taxon>Micrococcales</taxon>
        <taxon>Ruaniaceae</taxon>
        <taxon>Occultella</taxon>
    </lineage>
</organism>
<sequence>MAIDEQVTGPTTHVDGEVDRAEFQALLEDWAAAIVANDADRISAFAEPDWQIVGTESGPSPLGAFLEVVRDGSLTHSEMTFEVLSVRRLGEVAVVVAHGTNRGRWQGEPFSADEWVSDVFVRRDGRWRCVLSALTPNAGA</sequence>
<dbReference type="AlphaFoldDB" id="A0A7M4DSX3"/>
<protein>
    <recommendedName>
        <fullName evidence="1">DUF4440 domain-containing protein</fullName>
    </recommendedName>
</protein>
<comment type="caution">
    <text evidence="2">The sequence shown here is derived from an EMBL/GenBank/DDBJ whole genome shotgun (WGS) entry which is preliminary data.</text>
</comment>
<dbReference type="EMBL" id="CACRYJ010000071">
    <property type="protein sequence ID" value="VZO40567.1"/>
    <property type="molecule type" value="Genomic_DNA"/>
</dbReference>
<dbReference type="Gene3D" id="3.10.450.50">
    <property type="match status" value="1"/>
</dbReference>
<dbReference type="Proteomes" id="UP000419743">
    <property type="component" value="Unassembled WGS sequence"/>
</dbReference>
<dbReference type="RefSeq" id="WP_197522856.1">
    <property type="nucleotide sequence ID" value="NZ_CACRYJ010000071.1"/>
</dbReference>
<evidence type="ECO:0000313" key="2">
    <source>
        <dbReference type="EMBL" id="VZO40567.1"/>
    </source>
</evidence>
<gene>
    <name evidence="2" type="ORF">HALOF300_05275</name>
</gene>
<dbReference type="InterPro" id="IPR032710">
    <property type="entry name" value="NTF2-like_dom_sf"/>
</dbReference>
<dbReference type="SUPFAM" id="SSF54427">
    <property type="entry name" value="NTF2-like"/>
    <property type="match status" value="1"/>
</dbReference>
<dbReference type="InterPro" id="IPR027843">
    <property type="entry name" value="DUF4440"/>
</dbReference>
<evidence type="ECO:0000259" key="1">
    <source>
        <dbReference type="Pfam" id="PF14534"/>
    </source>
</evidence>
<proteinExistence type="predicted"/>
<name>A0A7M4DSX3_9MICO</name>
<accession>A0A7M4DSX3</accession>
<dbReference type="Pfam" id="PF14534">
    <property type="entry name" value="DUF4440"/>
    <property type="match status" value="1"/>
</dbReference>